<sequence length="322" mass="34825">MLLAMHFTLKQLRYLDAALRCGSIAKAASEMNISQSSITAAIDLIEQTIGTDLFRRIPAKGIVPTKTGLEVGERVSAFLDQARVFESDLMSIAGDPTGTLRLGCYAPTAPYVLPPILSRIAQKYPSIRIELTEGDMESIATHLATGAVDVALTYRAGLEVDPPFDSLFLAHPWALLPVNSPLAERDEVSLHDLAPLPMILLDLPNTEDYFRALFENEGLTPNVVHSTRSSSVLRGLVASDFGYSILNICGPNDRDGRNGYRALPIIEDVAAPEFGVAYLGPLHGSAIVEAVRSIAAELTTQGAFEPILMPPRILASTRKCIE</sequence>
<dbReference type="SUPFAM" id="SSF53850">
    <property type="entry name" value="Periplasmic binding protein-like II"/>
    <property type="match status" value="1"/>
</dbReference>
<keyword evidence="4" id="KW-0804">Transcription</keyword>
<dbReference type="Pfam" id="PF03466">
    <property type="entry name" value="LysR_substrate"/>
    <property type="match status" value="1"/>
</dbReference>
<dbReference type="InterPro" id="IPR036390">
    <property type="entry name" value="WH_DNA-bd_sf"/>
</dbReference>
<comment type="caution">
    <text evidence="6">The sequence shown here is derived from an EMBL/GenBank/DDBJ whole genome shotgun (WGS) entry which is preliminary data.</text>
</comment>
<evidence type="ECO:0000256" key="3">
    <source>
        <dbReference type="ARBA" id="ARBA00023125"/>
    </source>
</evidence>
<organism evidence="6 7">
    <name type="scientific">Lutimaribacter marinistellae</name>
    <dbReference type="NCBI Taxonomy" id="1820329"/>
    <lineage>
        <taxon>Bacteria</taxon>
        <taxon>Pseudomonadati</taxon>
        <taxon>Pseudomonadota</taxon>
        <taxon>Alphaproteobacteria</taxon>
        <taxon>Rhodobacterales</taxon>
        <taxon>Roseobacteraceae</taxon>
        <taxon>Lutimaribacter</taxon>
    </lineage>
</organism>
<keyword evidence="3" id="KW-0238">DNA-binding</keyword>
<dbReference type="Pfam" id="PF00126">
    <property type="entry name" value="HTH_1"/>
    <property type="match status" value="1"/>
</dbReference>
<dbReference type="Gene3D" id="1.10.10.10">
    <property type="entry name" value="Winged helix-like DNA-binding domain superfamily/Winged helix DNA-binding domain"/>
    <property type="match status" value="1"/>
</dbReference>
<gene>
    <name evidence="6" type="ORF">ACFORG_19590</name>
</gene>
<reference evidence="7" key="1">
    <citation type="journal article" date="2019" name="Int. J. Syst. Evol. Microbiol.">
        <title>The Global Catalogue of Microorganisms (GCM) 10K type strain sequencing project: providing services to taxonomists for standard genome sequencing and annotation.</title>
        <authorList>
            <consortium name="The Broad Institute Genomics Platform"/>
            <consortium name="The Broad Institute Genome Sequencing Center for Infectious Disease"/>
            <person name="Wu L."/>
            <person name="Ma J."/>
        </authorList>
    </citation>
    <scope>NUCLEOTIDE SEQUENCE [LARGE SCALE GENOMIC DNA]</scope>
    <source>
        <strain evidence="7">KCTC 42911</strain>
    </source>
</reference>
<dbReference type="SUPFAM" id="SSF46785">
    <property type="entry name" value="Winged helix' DNA-binding domain"/>
    <property type="match status" value="1"/>
</dbReference>
<name>A0ABV7TLY2_9RHOB</name>
<evidence type="ECO:0000256" key="4">
    <source>
        <dbReference type="ARBA" id="ARBA00023163"/>
    </source>
</evidence>
<dbReference type="Gene3D" id="3.40.190.10">
    <property type="entry name" value="Periplasmic binding protein-like II"/>
    <property type="match status" value="2"/>
</dbReference>
<dbReference type="PANTHER" id="PTHR30346:SF0">
    <property type="entry name" value="HCA OPERON TRANSCRIPTIONAL ACTIVATOR HCAR"/>
    <property type="match status" value="1"/>
</dbReference>
<dbReference type="PRINTS" id="PR00039">
    <property type="entry name" value="HTHLYSR"/>
</dbReference>
<dbReference type="PROSITE" id="PS50931">
    <property type="entry name" value="HTH_LYSR"/>
    <property type="match status" value="1"/>
</dbReference>
<keyword evidence="7" id="KW-1185">Reference proteome</keyword>
<dbReference type="InterPro" id="IPR036388">
    <property type="entry name" value="WH-like_DNA-bd_sf"/>
</dbReference>
<dbReference type="PANTHER" id="PTHR30346">
    <property type="entry name" value="TRANSCRIPTIONAL DUAL REGULATOR HCAR-RELATED"/>
    <property type="match status" value="1"/>
</dbReference>
<evidence type="ECO:0000313" key="6">
    <source>
        <dbReference type="EMBL" id="MFC3615962.1"/>
    </source>
</evidence>
<keyword evidence="2" id="KW-0805">Transcription regulation</keyword>
<dbReference type="EMBL" id="JBHRXI010000025">
    <property type="protein sequence ID" value="MFC3615962.1"/>
    <property type="molecule type" value="Genomic_DNA"/>
</dbReference>
<comment type="similarity">
    <text evidence="1">Belongs to the LysR transcriptional regulatory family.</text>
</comment>
<accession>A0ABV7TLY2</accession>
<protein>
    <submittedName>
        <fullName evidence="6">LysR substrate-binding domain-containing protein</fullName>
    </submittedName>
</protein>
<evidence type="ECO:0000313" key="7">
    <source>
        <dbReference type="Proteomes" id="UP001595629"/>
    </source>
</evidence>
<dbReference type="RefSeq" id="WP_386737239.1">
    <property type="nucleotide sequence ID" value="NZ_JBHRXI010000025.1"/>
</dbReference>
<dbReference type="InterPro" id="IPR005119">
    <property type="entry name" value="LysR_subst-bd"/>
</dbReference>
<evidence type="ECO:0000256" key="2">
    <source>
        <dbReference type="ARBA" id="ARBA00023015"/>
    </source>
</evidence>
<proteinExistence type="inferred from homology"/>
<evidence type="ECO:0000256" key="1">
    <source>
        <dbReference type="ARBA" id="ARBA00009437"/>
    </source>
</evidence>
<feature type="domain" description="HTH lysR-type" evidence="5">
    <location>
        <begin position="7"/>
        <end position="65"/>
    </location>
</feature>
<dbReference type="InterPro" id="IPR000847">
    <property type="entry name" value="LysR_HTH_N"/>
</dbReference>
<dbReference type="Proteomes" id="UP001595629">
    <property type="component" value="Unassembled WGS sequence"/>
</dbReference>
<evidence type="ECO:0000259" key="5">
    <source>
        <dbReference type="PROSITE" id="PS50931"/>
    </source>
</evidence>